<dbReference type="AlphaFoldDB" id="A0A9P7D9W3"/>
<dbReference type="InterPro" id="IPR018499">
    <property type="entry name" value="Tetraspanin/Peripherin"/>
</dbReference>
<feature type="region of interest" description="Disordered" evidence="5">
    <location>
        <begin position="51"/>
        <end position="94"/>
    </location>
</feature>
<name>A0A9P7D9W3_9AGAM</name>
<evidence type="ECO:0000256" key="6">
    <source>
        <dbReference type="SAM" id="Phobius"/>
    </source>
</evidence>
<comment type="caution">
    <text evidence="7">The sequence shown here is derived from an EMBL/GenBank/DDBJ whole genome shotgun (WGS) entry which is preliminary data.</text>
</comment>
<organism evidence="7 8">
    <name type="scientific">Suillus placidus</name>
    <dbReference type="NCBI Taxonomy" id="48579"/>
    <lineage>
        <taxon>Eukaryota</taxon>
        <taxon>Fungi</taxon>
        <taxon>Dikarya</taxon>
        <taxon>Basidiomycota</taxon>
        <taxon>Agaricomycotina</taxon>
        <taxon>Agaricomycetes</taxon>
        <taxon>Agaricomycetidae</taxon>
        <taxon>Boletales</taxon>
        <taxon>Suillineae</taxon>
        <taxon>Suillaceae</taxon>
        <taxon>Suillus</taxon>
    </lineage>
</organism>
<reference evidence="7" key="1">
    <citation type="journal article" date="2020" name="New Phytol.">
        <title>Comparative genomics reveals dynamic genome evolution in host specialist ectomycorrhizal fungi.</title>
        <authorList>
            <person name="Lofgren L.A."/>
            <person name="Nguyen N.H."/>
            <person name="Vilgalys R."/>
            <person name="Ruytinx J."/>
            <person name="Liao H.L."/>
            <person name="Branco S."/>
            <person name="Kuo A."/>
            <person name="LaButti K."/>
            <person name="Lipzen A."/>
            <person name="Andreopoulos W."/>
            <person name="Pangilinan J."/>
            <person name="Riley R."/>
            <person name="Hundley H."/>
            <person name="Na H."/>
            <person name="Barry K."/>
            <person name="Grigoriev I.V."/>
            <person name="Stajich J.E."/>
            <person name="Kennedy P.G."/>
        </authorList>
    </citation>
    <scope>NUCLEOTIDE SEQUENCE</scope>
    <source>
        <strain evidence="7">DOB743</strain>
    </source>
</reference>
<sequence length="404" mass="45024">MQFPLEPPVPLFAADEPSSAPPSPHSTHTDTTILPKDISLSVNYLPNKFSSGLLSPTPRRRKPAKANDDHPVMHKRGGGREAFKSREPRMPAEGDEDYDGITGRWFGGKDGGHTRPRMHWNRFKWALFIANLALSIYALAGLIFCLLTWFAVFEHADIVRVGNRTELILSTAAAALASLTSVIGWAGILLNNRSFLAVYTFALWLCFALLVTPGYMTYKQRTFNLEGKINAQWSRQLGAEGRLRIQNKLHCCGYYSPFVEATVSQSCYARSVLPGCKEAYINFEKRVLYFWYTIAFSLVPLQLVIMLAGLLCSNHVTYRFGKGMMPKAYRLSMTSMAVIMDNYASQLAEQYGTEIASDIVARSRHLDSTTYTSGVANGTGTTYALSHGRYDSLAVKSPSPRPYE</sequence>
<feature type="transmembrane region" description="Helical" evidence="6">
    <location>
        <begin position="167"/>
        <end position="189"/>
    </location>
</feature>
<evidence type="ECO:0000256" key="1">
    <source>
        <dbReference type="ARBA" id="ARBA00004141"/>
    </source>
</evidence>
<feature type="transmembrane region" description="Helical" evidence="6">
    <location>
        <begin position="125"/>
        <end position="152"/>
    </location>
</feature>
<dbReference type="GO" id="GO:0016020">
    <property type="term" value="C:membrane"/>
    <property type="evidence" value="ECO:0007669"/>
    <property type="project" value="UniProtKB-SubCell"/>
</dbReference>
<dbReference type="Proteomes" id="UP000714275">
    <property type="component" value="Unassembled WGS sequence"/>
</dbReference>
<keyword evidence="2 6" id="KW-0812">Transmembrane</keyword>
<keyword evidence="4 6" id="KW-0472">Membrane</keyword>
<evidence type="ECO:0000313" key="7">
    <source>
        <dbReference type="EMBL" id="KAG1783916.1"/>
    </source>
</evidence>
<feature type="compositionally biased region" description="Pro residues" evidence="5">
    <location>
        <begin position="1"/>
        <end position="10"/>
    </location>
</feature>
<feature type="region of interest" description="Disordered" evidence="5">
    <location>
        <begin position="1"/>
        <end position="32"/>
    </location>
</feature>
<evidence type="ECO:0000256" key="3">
    <source>
        <dbReference type="ARBA" id="ARBA00022989"/>
    </source>
</evidence>
<dbReference type="EMBL" id="JABBWD010000001">
    <property type="protein sequence ID" value="KAG1783916.1"/>
    <property type="molecule type" value="Genomic_DNA"/>
</dbReference>
<dbReference type="OrthoDB" id="2156690at2759"/>
<evidence type="ECO:0000313" key="8">
    <source>
        <dbReference type="Proteomes" id="UP000714275"/>
    </source>
</evidence>
<feature type="transmembrane region" description="Helical" evidence="6">
    <location>
        <begin position="289"/>
        <end position="312"/>
    </location>
</feature>
<keyword evidence="8" id="KW-1185">Reference proteome</keyword>
<keyword evidence="3 6" id="KW-1133">Transmembrane helix</keyword>
<comment type="subcellular location">
    <subcellularLocation>
        <location evidence="1">Membrane</location>
        <topology evidence="1">Multi-pass membrane protein</topology>
    </subcellularLocation>
</comment>
<evidence type="ECO:0000256" key="4">
    <source>
        <dbReference type="ARBA" id="ARBA00023136"/>
    </source>
</evidence>
<protein>
    <recommendedName>
        <fullName evidence="9">Tetraspanin Tsp2</fullName>
    </recommendedName>
</protein>
<feature type="transmembrane region" description="Helical" evidence="6">
    <location>
        <begin position="196"/>
        <end position="216"/>
    </location>
</feature>
<evidence type="ECO:0008006" key="9">
    <source>
        <dbReference type="Google" id="ProtNLM"/>
    </source>
</evidence>
<evidence type="ECO:0000256" key="2">
    <source>
        <dbReference type="ARBA" id="ARBA00022692"/>
    </source>
</evidence>
<evidence type="ECO:0000256" key="5">
    <source>
        <dbReference type="SAM" id="MobiDB-lite"/>
    </source>
</evidence>
<gene>
    <name evidence="7" type="ORF">EV702DRAFT_1056245</name>
</gene>
<proteinExistence type="predicted"/>
<accession>A0A9P7D9W3</accession>
<dbReference type="Pfam" id="PF00335">
    <property type="entry name" value="Tetraspanin"/>
    <property type="match status" value="1"/>
</dbReference>
<feature type="compositionally biased region" description="Basic and acidic residues" evidence="5">
    <location>
        <begin position="65"/>
        <end position="92"/>
    </location>
</feature>